<comment type="caution">
    <text evidence="4">The sequence shown here is derived from an EMBL/GenBank/DDBJ whole genome shotgun (WGS) entry which is preliminary data.</text>
</comment>
<proteinExistence type="predicted"/>
<dbReference type="Pfam" id="PF26335">
    <property type="entry name" value="ARB_00930_C"/>
    <property type="match status" value="1"/>
</dbReference>
<keyword evidence="1" id="KW-0732">Signal</keyword>
<dbReference type="Gene3D" id="3.40.710.10">
    <property type="entry name" value="DD-peptidase/beta-lactamase superfamily"/>
    <property type="match status" value="1"/>
</dbReference>
<dbReference type="InterPro" id="IPR051478">
    <property type="entry name" value="Beta-lactamase-like_AB/R"/>
</dbReference>
<dbReference type="PANTHER" id="PTHR22935:SF97">
    <property type="entry name" value="BETA-LACTAMASE-RELATED DOMAIN-CONTAINING PROTEIN"/>
    <property type="match status" value="1"/>
</dbReference>
<evidence type="ECO:0000256" key="1">
    <source>
        <dbReference type="SAM" id="SignalP"/>
    </source>
</evidence>
<dbReference type="Proteomes" id="UP001286456">
    <property type="component" value="Unassembled WGS sequence"/>
</dbReference>
<dbReference type="InterPro" id="IPR001466">
    <property type="entry name" value="Beta-lactam-related"/>
</dbReference>
<evidence type="ECO:0000313" key="4">
    <source>
        <dbReference type="EMBL" id="KAK3335150.1"/>
    </source>
</evidence>
<feature type="domain" description="Beta-lactamase-related" evidence="2">
    <location>
        <begin position="105"/>
        <end position="415"/>
    </location>
</feature>
<accession>A0AAE0MK61</accession>
<dbReference type="SUPFAM" id="SSF56601">
    <property type="entry name" value="beta-lactamase/transpeptidase-like"/>
    <property type="match status" value="1"/>
</dbReference>
<dbReference type="PANTHER" id="PTHR22935">
    <property type="entry name" value="PENICILLIN-BINDING PROTEIN"/>
    <property type="match status" value="1"/>
</dbReference>
<feature type="signal peptide" evidence="1">
    <location>
        <begin position="1"/>
        <end position="24"/>
    </location>
</feature>
<evidence type="ECO:0000259" key="2">
    <source>
        <dbReference type="Pfam" id="PF00144"/>
    </source>
</evidence>
<name>A0AAE0MK61_9PEZI</name>
<dbReference type="AlphaFoldDB" id="A0AAE0MK61"/>
<gene>
    <name evidence="4" type="ORF">B0T19DRAFT_446919</name>
</gene>
<keyword evidence="5" id="KW-1185">Reference proteome</keyword>
<evidence type="ECO:0000259" key="3">
    <source>
        <dbReference type="Pfam" id="PF26335"/>
    </source>
</evidence>
<feature type="chain" id="PRO_5042261810" evidence="1">
    <location>
        <begin position="25"/>
        <end position="585"/>
    </location>
</feature>
<feature type="domain" description="Beta-lactamase-like ARB-00930-like C-terminal" evidence="3">
    <location>
        <begin position="441"/>
        <end position="585"/>
    </location>
</feature>
<sequence length="585" mass="62126">MWTPLPPLVLLLAAAAGTIPAVIAGPNCPPQGPVFEKPRNFKTSAAIRDAIANLTATFTARDSDNSAAVLASNVSYSVDIFSTVADSPSVFSWHHTAPTLNATVGVKKADGDAVYRLGSLTKIFTVYTWLVQDGDAKWNDPITKYVPELAAAADKAASDPLSNVAWGEVTIGALASQLSGAVRDYGLMGEITQEYDQNTAVAVGFPPFSTSDPTYPKCGAYPLCNRTAFFAGFLQTHPSYAPFVTPAYTNTGFQILAYALESIKGKPFKTLLQESVLTPLKLQHTYYNNAPARQGIIPGGSTTAAEWDYQLGDESPAGNMYSSASDISALGRSILSSSLLSQTLTNRWLKPAALTSETVAGVGYPWGIRRIPRPLSNGKRVVDAYVKAGRIGYYSSLLSLLPDYGVGITIVMAGSALPGNSNFNIADAVGEILLPALEAAAREQADATYAGTYVDKAHNSSLKITTQTDRPGLGIENWVSNGTDMQGWSVVLQSGYAPVQPSIRLYPTGLETNGGKRKGYKAVFEDLSLPSRPSSMFSTDCGSWVSFTAVMYGGQALDQFVFVLDGSGKVVGLENAALRSVLTKV</sequence>
<dbReference type="InterPro" id="IPR012338">
    <property type="entry name" value="Beta-lactam/transpept-like"/>
</dbReference>
<protein>
    <submittedName>
        <fullName evidence="4">Beta-lactamase/transpeptidase-like protein</fullName>
    </submittedName>
</protein>
<evidence type="ECO:0000313" key="5">
    <source>
        <dbReference type="Proteomes" id="UP001286456"/>
    </source>
</evidence>
<dbReference type="InterPro" id="IPR058664">
    <property type="entry name" value="ARB_00930-like_C"/>
</dbReference>
<reference evidence="4" key="1">
    <citation type="journal article" date="2023" name="Mol. Phylogenet. Evol.">
        <title>Genome-scale phylogeny and comparative genomics of the fungal order Sordariales.</title>
        <authorList>
            <person name="Hensen N."/>
            <person name="Bonometti L."/>
            <person name="Westerberg I."/>
            <person name="Brannstrom I.O."/>
            <person name="Guillou S."/>
            <person name="Cros-Aarteil S."/>
            <person name="Calhoun S."/>
            <person name="Haridas S."/>
            <person name="Kuo A."/>
            <person name="Mondo S."/>
            <person name="Pangilinan J."/>
            <person name="Riley R."/>
            <person name="LaButti K."/>
            <person name="Andreopoulos B."/>
            <person name="Lipzen A."/>
            <person name="Chen C."/>
            <person name="Yan M."/>
            <person name="Daum C."/>
            <person name="Ng V."/>
            <person name="Clum A."/>
            <person name="Steindorff A."/>
            <person name="Ohm R.A."/>
            <person name="Martin F."/>
            <person name="Silar P."/>
            <person name="Natvig D.O."/>
            <person name="Lalanne C."/>
            <person name="Gautier V."/>
            <person name="Ament-Velasquez S.L."/>
            <person name="Kruys A."/>
            <person name="Hutchinson M.I."/>
            <person name="Powell A.J."/>
            <person name="Barry K."/>
            <person name="Miller A.N."/>
            <person name="Grigoriev I.V."/>
            <person name="Debuchy R."/>
            <person name="Gladieux P."/>
            <person name="Hiltunen Thoren M."/>
            <person name="Johannesson H."/>
        </authorList>
    </citation>
    <scope>NUCLEOTIDE SEQUENCE</scope>
    <source>
        <strain evidence="4">SMH4131-1</strain>
    </source>
</reference>
<organism evidence="4 5">
    <name type="scientific">Cercophora scortea</name>
    <dbReference type="NCBI Taxonomy" id="314031"/>
    <lineage>
        <taxon>Eukaryota</taxon>
        <taxon>Fungi</taxon>
        <taxon>Dikarya</taxon>
        <taxon>Ascomycota</taxon>
        <taxon>Pezizomycotina</taxon>
        <taxon>Sordariomycetes</taxon>
        <taxon>Sordariomycetidae</taxon>
        <taxon>Sordariales</taxon>
        <taxon>Lasiosphaeriaceae</taxon>
        <taxon>Cercophora</taxon>
    </lineage>
</organism>
<dbReference type="EMBL" id="JAUEPO010000001">
    <property type="protein sequence ID" value="KAK3335150.1"/>
    <property type="molecule type" value="Genomic_DNA"/>
</dbReference>
<dbReference type="Pfam" id="PF00144">
    <property type="entry name" value="Beta-lactamase"/>
    <property type="match status" value="1"/>
</dbReference>
<reference evidence="4" key="2">
    <citation type="submission" date="2023-06" db="EMBL/GenBank/DDBJ databases">
        <authorList>
            <consortium name="Lawrence Berkeley National Laboratory"/>
            <person name="Haridas S."/>
            <person name="Hensen N."/>
            <person name="Bonometti L."/>
            <person name="Westerberg I."/>
            <person name="Brannstrom I.O."/>
            <person name="Guillou S."/>
            <person name="Cros-Aarteil S."/>
            <person name="Calhoun S."/>
            <person name="Kuo A."/>
            <person name="Mondo S."/>
            <person name="Pangilinan J."/>
            <person name="Riley R."/>
            <person name="Labutti K."/>
            <person name="Andreopoulos B."/>
            <person name="Lipzen A."/>
            <person name="Chen C."/>
            <person name="Yanf M."/>
            <person name="Daum C."/>
            <person name="Ng V."/>
            <person name="Clum A."/>
            <person name="Steindorff A."/>
            <person name="Ohm R."/>
            <person name="Martin F."/>
            <person name="Silar P."/>
            <person name="Natvig D."/>
            <person name="Lalanne C."/>
            <person name="Gautier V."/>
            <person name="Ament-Velasquez S.L."/>
            <person name="Kruys A."/>
            <person name="Hutchinson M.I."/>
            <person name="Powell A.J."/>
            <person name="Barry K."/>
            <person name="Miller A.N."/>
            <person name="Grigoriev I.V."/>
            <person name="Debuchy R."/>
            <person name="Gladieux P."/>
            <person name="Thoren M.H."/>
            <person name="Johannesson H."/>
        </authorList>
    </citation>
    <scope>NUCLEOTIDE SEQUENCE</scope>
    <source>
        <strain evidence="4">SMH4131-1</strain>
    </source>
</reference>